<feature type="binding site" evidence="3">
    <location>
        <position position="170"/>
    </location>
    <ligand>
        <name>substrate</name>
    </ligand>
</feature>
<gene>
    <name evidence="6" type="ordered locus">AciX8_4342</name>
</gene>
<dbReference type="InterPro" id="IPR039383">
    <property type="entry name" value="FHIT"/>
</dbReference>
<dbReference type="CDD" id="cd01275">
    <property type="entry name" value="FHIT"/>
    <property type="match status" value="1"/>
</dbReference>
<dbReference type="RefSeq" id="WP_014267486.1">
    <property type="nucleotide sequence ID" value="NC_016631.1"/>
</dbReference>
<feature type="domain" description="HIT" evidence="5">
    <location>
        <begin position="70"/>
        <end position="181"/>
    </location>
</feature>
<dbReference type="Proteomes" id="UP000007113">
    <property type="component" value="Chromosome"/>
</dbReference>
<dbReference type="GO" id="GO:0000166">
    <property type="term" value="F:nucleotide binding"/>
    <property type="evidence" value="ECO:0007669"/>
    <property type="project" value="UniProtKB-KW"/>
</dbReference>
<feature type="binding site" evidence="3">
    <location>
        <position position="98"/>
    </location>
    <ligand>
        <name>substrate</name>
    </ligand>
</feature>
<dbReference type="PROSITE" id="PS51084">
    <property type="entry name" value="HIT_2"/>
    <property type="match status" value="1"/>
</dbReference>
<proteinExistence type="predicted"/>
<dbReference type="AlphaFoldDB" id="G8NTA3"/>
<dbReference type="KEGG" id="gma:AciX8_4342"/>
<dbReference type="HOGENOM" id="CLU_056776_1_2_0"/>
<evidence type="ECO:0000256" key="2">
    <source>
        <dbReference type="PIRSR" id="PIRSR639383-1"/>
    </source>
</evidence>
<protein>
    <submittedName>
        <fullName evidence="6">Histidine triad (HIT) protein</fullName>
    </submittedName>
</protein>
<evidence type="ECO:0000313" key="7">
    <source>
        <dbReference type="Proteomes" id="UP000007113"/>
    </source>
</evidence>
<evidence type="ECO:0000256" key="3">
    <source>
        <dbReference type="PIRSR" id="PIRSR639383-2"/>
    </source>
</evidence>
<evidence type="ECO:0000256" key="4">
    <source>
        <dbReference type="PROSITE-ProRule" id="PRU00464"/>
    </source>
</evidence>
<accession>G8NTA3</accession>
<dbReference type="Pfam" id="PF01230">
    <property type="entry name" value="HIT"/>
    <property type="match status" value="1"/>
</dbReference>
<dbReference type="PANTHER" id="PTHR42997:SF1">
    <property type="entry name" value="AP-4-A PHOSPHORYLASE"/>
    <property type="match status" value="1"/>
</dbReference>
<feature type="short sequence motif" description="Histidine triad motif" evidence="4">
    <location>
        <begin position="166"/>
        <end position="170"/>
    </location>
</feature>
<dbReference type="SUPFAM" id="SSF54197">
    <property type="entry name" value="HIT-like"/>
    <property type="match status" value="1"/>
</dbReference>
<organism evidence="6 7">
    <name type="scientific">Granulicella mallensis (strain ATCC BAA-1857 / DSM 23137 / MP5ACTX8)</name>
    <dbReference type="NCBI Taxonomy" id="682795"/>
    <lineage>
        <taxon>Bacteria</taxon>
        <taxon>Pseudomonadati</taxon>
        <taxon>Acidobacteriota</taxon>
        <taxon>Terriglobia</taxon>
        <taxon>Terriglobales</taxon>
        <taxon>Acidobacteriaceae</taxon>
        <taxon>Granulicella</taxon>
    </lineage>
</organism>
<reference evidence="6 7" key="1">
    <citation type="submission" date="2011-11" db="EMBL/GenBank/DDBJ databases">
        <title>Complete sequence of Granulicella mallensis MP5ACTX8.</title>
        <authorList>
            <consortium name="US DOE Joint Genome Institute"/>
            <person name="Lucas S."/>
            <person name="Copeland A."/>
            <person name="Lapidus A."/>
            <person name="Cheng J.-F."/>
            <person name="Goodwin L."/>
            <person name="Pitluck S."/>
            <person name="Peters L."/>
            <person name="Lu M."/>
            <person name="Detter J.C."/>
            <person name="Han C."/>
            <person name="Tapia R."/>
            <person name="Land M."/>
            <person name="Hauser L."/>
            <person name="Kyrpides N."/>
            <person name="Ivanova N."/>
            <person name="Mikhailova N."/>
            <person name="Pagani I."/>
            <person name="Rawat S."/>
            <person name="Mannisto M."/>
            <person name="Haggblom M."/>
            <person name="Woyke T."/>
        </authorList>
    </citation>
    <scope>NUCLEOTIDE SEQUENCE [LARGE SCALE GENOMIC DNA]</scope>
    <source>
        <strain evidence="7">ATCC BAA-1857 / DSM 23137 / MP5ACTX8</strain>
    </source>
</reference>
<keyword evidence="7" id="KW-1185">Reference proteome</keyword>
<dbReference type="eggNOG" id="COG0537">
    <property type="taxonomic scope" value="Bacteria"/>
</dbReference>
<feature type="binding site" evidence="3">
    <location>
        <begin position="160"/>
        <end position="163"/>
    </location>
    <ligand>
        <name>substrate</name>
    </ligand>
</feature>
<dbReference type="EMBL" id="CP003130">
    <property type="protein sequence ID" value="AEU38615.1"/>
    <property type="molecule type" value="Genomic_DNA"/>
</dbReference>
<evidence type="ECO:0000256" key="1">
    <source>
        <dbReference type="ARBA" id="ARBA00022741"/>
    </source>
</evidence>
<keyword evidence="1" id="KW-0547">Nucleotide-binding</keyword>
<evidence type="ECO:0000259" key="5">
    <source>
        <dbReference type="PROSITE" id="PS51084"/>
    </source>
</evidence>
<evidence type="ECO:0000313" key="6">
    <source>
        <dbReference type="EMBL" id="AEU38615.1"/>
    </source>
</evidence>
<dbReference type="GO" id="GO:0003824">
    <property type="term" value="F:catalytic activity"/>
    <property type="evidence" value="ECO:0007669"/>
    <property type="project" value="InterPro"/>
</dbReference>
<dbReference type="Gene3D" id="3.30.428.10">
    <property type="entry name" value="HIT-like"/>
    <property type="match status" value="1"/>
</dbReference>
<dbReference type="STRING" id="682795.AciX8_4342"/>
<feature type="active site" description="Tele-AMP-histidine intermediate" evidence="2">
    <location>
        <position position="168"/>
    </location>
</feature>
<dbReference type="InterPro" id="IPR011146">
    <property type="entry name" value="HIT-like"/>
</dbReference>
<dbReference type="PANTHER" id="PTHR42997">
    <property type="entry name" value="HIT FAMILY HYDROLASE"/>
    <property type="match status" value="1"/>
</dbReference>
<name>G8NTA3_GRAMM</name>
<sequence>MFFRKETGKSTHNAVPYTFGMDRLWTPWRYSYVTGQDKGTSKRGVPAALSAWPGETHCVFCNMLAATEYAVAHGMAQDEADAAVYILERGRTCFLVLNAFPYNAGHLMVLPYQHEASLAALPAETAAELMTLARRAERVLRKVYRPDGLNLGLNLGESAGAGVAEHLHLHAVPRWSGDNNFMSVLGETRILPEMLTESYQRLRLALLAEPAE</sequence>
<dbReference type="InterPro" id="IPR052908">
    <property type="entry name" value="AP-4-A_phosphorylase"/>
</dbReference>
<dbReference type="InterPro" id="IPR036265">
    <property type="entry name" value="HIT-like_sf"/>
</dbReference>